<sequence length="254" mass="27764">MRGRRTAAEIDGVRMSVHRSFPRRRGAIPSPFRRRTWRGGINARRLGCEASVLATVHGAIRLGLDRDLCTQLARAGLEQDAVTAVLFRGSGREYGVILPTHRTWRHSRLRGLAFSVGRRASAAGRLVLVVPPVEVQRQPRLANAHRIFDGKVVPACGDADAVKRCIEEHGGEAPLASCEASLAGQLARERVFGLAFGGHLEIDLATEFTDRSAVRLRQPCWTFDWDALGWAVIPMPSSDPSARSEAAAAEARPH</sequence>
<dbReference type="RefSeq" id="WP_142583614.1">
    <property type="nucleotide sequence ID" value="NZ_CABFPH010000038.1"/>
</dbReference>
<dbReference type="Proteomes" id="UP000410984">
    <property type="component" value="Unassembled WGS sequence"/>
</dbReference>
<protein>
    <submittedName>
        <fullName evidence="1">Uncharacterized protein</fullName>
    </submittedName>
</protein>
<dbReference type="EMBL" id="CABFPH010000038">
    <property type="protein sequence ID" value="VUD72281.1"/>
    <property type="molecule type" value="Genomic_DNA"/>
</dbReference>
<reference evidence="1 2" key="1">
    <citation type="submission" date="2019-06" db="EMBL/GenBank/DDBJ databases">
        <authorList>
            <person name="Rodrigo-Torres L."/>
            <person name="Arahal R. D."/>
            <person name="Lucena T."/>
        </authorList>
    </citation>
    <scope>NUCLEOTIDE SEQUENCE [LARGE SCALE GENOMIC DNA]</scope>
    <source>
        <strain evidence="1 2">SB0023/3</strain>
    </source>
</reference>
<keyword evidence="2" id="KW-1185">Reference proteome</keyword>
<evidence type="ECO:0000313" key="1">
    <source>
        <dbReference type="EMBL" id="VUD72281.1"/>
    </source>
</evidence>
<proteinExistence type="predicted"/>
<dbReference type="OrthoDB" id="8020939at2"/>
<accession>A0A509EDJ6</accession>
<evidence type="ECO:0000313" key="2">
    <source>
        <dbReference type="Proteomes" id="UP000410984"/>
    </source>
</evidence>
<name>A0A509EDJ6_9HYPH</name>
<gene>
    <name evidence="1" type="ORF">MET9862_02876</name>
</gene>
<organism evidence="1 2">
    <name type="scientific">Methylobacterium symbioticum</name>
    <dbReference type="NCBI Taxonomy" id="2584084"/>
    <lineage>
        <taxon>Bacteria</taxon>
        <taxon>Pseudomonadati</taxon>
        <taxon>Pseudomonadota</taxon>
        <taxon>Alphaproteobacteria</taxon>
        <taxon>Hyphomicrobiales</taxon>
        <taxon>Methylobacteriaceae</taxon>
        <taxon>Methylobacterium</taxon>
    </lineage>
</organism>
<dbReference type="AlphaFoldDB" id="A0A509EDJ6"/>